<dbReference type="RefSeq" id="WP_115867213.1">
    <property type="nucleotide sequence ID" value="NZ_QREG01000004.1"/>
</dbReference>
<evidence type="ECO:0000313" key="2">
    <source>
        <dbReference type="Proteomes" id="UP000256779"/>
    </source>
</evidence>
<evidence type="ECO:0008006" key="3">
    <source>
        <dbReference type="Google" id="ProtNLM"/>
    </source>
</evidence>
<dbReference type="Proteomes" id="UP000256779">
    <property type="component" value="Unassembled WGS sequence"/>
</dbReference>
<gene>
    <name evidence="1" type="ORF">C7460_104146</name>
</gene>
<comment type="caution">
    <text evidence="1">The sequence shown here is derived from an EMBL/GenBank/DDBJ whole genome shotgun (WGS) entry which is preliminary data.</text>
</comment>
<dbReference type="SUPFAM" id="SSF52540">
    <property type="entry name" value="P-loop containing nucleoside triphosphate hydrolases"/>
    <property type="match status" value="1"/>
</dbReference>
<reference evidence="1 2" key="1">
    <citation type="submission" date="2018-07" db="EMBL/GenBank/DDBJ databases">
        <title>Genomic Encyclopedia of Type Strains, Phase IV (KMG-IV): sequencing the most valuable type-strain genomes for metagenomic binning, comparative biology and taxonomic classification.</title>
        <authorList>
            <person name="Goeker M."/>
        </authorList>
    </citation>
    <scope>NUCLEOTIDE SEQUENCE [LARGE SCALE GENOMIC DNA]</scope>
    <source>
        <strain evidence="1 2">DSM 4134</strain>
    </source>
</reference>
<dbReference type="EMBL" id="QREG01000004">
    <property type="protein sequence ID" value="REE01126.1"/>
    <property type="molecule type" value="Genomic_DNA"/>
</dbReference>
<dbReference type="InterPro" id="IPR027417">
    <property type="entry name" value="P-loop_NTPase"/>
</dbReference>
<keyword evidence="2" id="KW-1185">Reference proteome</keyword>
<organism evidence="1 2">
    <name type="scientific">Marinoscillum furvescens DSM 4134</name>
    <dbReference type="NCBI Taxonomy" id="1122208"/>
    <lineage>
        <taxon>Bacteria</taxon>
        <taxon>Pseudomonadati</taxon>
        <taxon>Bacteroidota</taxon>
        <taxon>Cytophagia</taxon>
        <taxon>Cytophagales</taxon>
        <taxon>Reichenbachiellaceae</taxon>
        <taxon>Marinoscillum</taxon>
    </lineage>
</organism>
<dbReference type="Gene3D" id="3.40.50.300">
    <property type="entry name" value="P-loop containing nucleotide triphosphate hydrolases"/>
    <property type="match status" value="1"/>
</dbReference>
<dbReference type="AlphaFoldDB" id="A0A3D9L611"/>
<name>A0A3D9L611_MARFU</name>
<sequence>MNKKNIIISGPSGSGKNWISMAIAATHEKVINTTAQQVKDRIEQGFPSNLSEQYSLMIIDDCTAEDIAEMDLILGKFPMVDHWSNEFKDEDQLPIIYLTQDEVTNQSLGNSHFHVIHCRNAHL</sequence>
<accession>A0A3D9L611</accession>
<protein>
    <recommendedName>
        <fullName evidence="3">AAA domain-containing protein</fullName>
    </recommendedName>
</protein>
<evidence type="ECO:0000313" key="1">
    <source>
        <dbReference type="EMBL" id="REE01126.1"/>
    </source>
</evidence>
<proteinExistence type="predicted"/>